<name>A0A328C529_9DELT</name>
<evidence type="ECO:0008006" key="4">
    <source>
        <dbReference type="Google" id="ProtNLM"/>
    </source>
</evidence>
<comment type="caution">
    <text evidence="2">The sequence shown here is derived from an EMBL/GenBank/DDBJ whole genome shotgun (WGS) entry which is preliminary data.</text>
</comment>
<feature type="signal peptide" evidence="1">
    <location>
        <begin position="1"/>
        <end position="24"/>
    </location>
</feature>
<dbReference type="RefSeq" id="WP_111730647.1">
    <property type="nucleotide sequence ID" value="NZ_QHKO01000007.1"/>
</dbReference>
<dbReference type="OrthoDB" id="5519852at2"/>
<dbReference type="Proteomes" id="UP000249169">
    <property type="component" value="Unassembled WGS sequence"/>
</dbReference>
<protein>
    <recommendedName>
        <fullName evidence="4">PASTA domain-containing protein</fullName>
    </recommendedName>
</protein>
<proteinExistence type="predicted"/>
<sequence length="104" mass="10682">MNPMMQLHIPALMLALALSLACNVDDGSAKVDSDVGPDFEVGEEVDASPDELPVEAKQWCAAGGVATGPGVRLIHCTAPAEAAATELKGSGVRLEVGATRVITR</sequence>
<evidence type="ECO:0000313" key="2">
    <source>
        <dbReference type="EMBL" id="RAL20916.1"/>
    </source>
</evidence>
<dbReference type="AlphaFoldDB" id="A0A328C529"/>
<feature type="chain" id="PRO_5016412455" description="PASTA domain-containing protein" evidence="1">
    <location>
        <begin position="25"/>
        <end position="104"/>
    </location>
</feature>
<accession>A0A328C529</accession>
<dbReference type="EMBL" id="QHKO01000007">
    <property type="protein sequence ID" value="RAL20916.1"/>
    <property type="molecule type" value="Genomic_DNA"/>
</dbReference>
<gene>
    <name evidence="2" type="ORF">DL240_14675</name>
</gene>
<reference evidence="2 3" key="1">
    <citation type="submission" date="2018-05" db="EMBL/GenBank/DDBJ databases">
        <title>Lujinxingia marina gen. nov. sp. nov., a new facultative anaerobic member of the class Deltaproteobacteria, and proposal of Lujinxingaceae fam. nov.</title>
        <authorList>
            <person name="Li C.-M."/>
        </authorList>
    </citation>
    <scope>NUCLEOTIDE SEQUENCE [LARGE SCALE GENOMIC DNA]</scope>
    <source>
        <strain evidence="2 3">B210</strain>
    </source>
</reference>
<keyword evidence="3" id="KW-1185">Reference proteome</keyword>
<keyword evidence="1" id="KW-0732">Signal</keyword>
<evidence type="ECO:0000313" key="3">
    <source>
        <dbReference type="Proteomes" id="UP000249169"/>
    </source>
</evidence>
<evidence type="ECO:0000256" key="1">
    <source>
        <dbReference type="SAM" id="SignalP"/>
    </source>
</evidence>
<organism evidence="2 3">
    <name type="scientific">Lujinxingia litoralis</name>
    <dbReference type="NCBI Taxonomy" id="2211119"/>
    <lineage>
        <taxon>Bacteria</taxon>
        <taxon>Deltaproteobacteria</taxon>
        <taxon>Bradymonadales</taxon>
        <taxon>Lujinxingiaceae</taxon>
        <taxon>Lujinxingia</taxon>
    </lineage>
</organism>